<proteinExistence type="predicted"/>
<sequence length="123" mass="14140">MSEDDPDGPENSSQNSTQRTLTIDEKDAIFLKEESIARRDEEIRRDQAQRDEEIRRDQARRDEEHRRDQERIAEMERLITFLKNSDPRLAAFMSEQPDNTPTTEPVTAPTTAQPPGPVTTSST</sequence>
<keyword evidence="3" id="KW-1185">Reference proteome</keyword>
<reference evidence="2" key="1">
    <citation type="submission" date="2019-07" db="EMBL/GenBank/DDBJ databases">
        <authorList>
            <person name="Dittberner H."/>
        </authorList>
    </citation>
    <scope>NUCLEOTIDE SEQUENCE [LARGE SCALE GENOMIC DNA]</scope>
</reference>
<feature type="compositionally biased region" description="Low complexity" evidence="1">
    <location>
        <begin position="100"/>
        <end position="111"/>
    </location>
</feature>
<evidence type="ECO:0000256" key="1">
    <source>
        <dbReference type="SAM" id="MobiDB-lite"/>
    </source>
</evidence>
<dbReference type="Proteomes" id="UP000489600">
    <property type="component" value="Unassembled WGS sequence"/>
</dbReference>
<accession>A0A565AX62</accession>
<organism evidence="2 3">
    <name type="scientific">Arabis nemorensis</name>
    <dbReference type="NCBI Taxonomy" id="586526"/>
    <lineage>
        <taxon>Eukaryota</taxon>
        <taxon>Viridiplantae</taxon>
        <taxon>Streptophyta</taxon>
        <taxon>Embryophyta</taxon>
        <taxon>Tracheophyta</taxon>
        <taxon>Spermatophyta</taxon>
        <taxon>Magnoliopsida</taxon>
        <taxon>eudicotyledons</taxon>
        <taxon>Gunneridae</taxon>
        <taxon>Pentapetalae</taxon>
        <taxon>rosids</taxon>
        <taxon>malvids</taxon>
        <taxon>Brassicales</taxon>
        <taxon>Brassicaceae</taxon>
        <taxon>Arabideae</taxon>
        <taxon>Arabis</taxon>
    </lineage>
</organism>
<gene>
    <name evidence="2" type="ORF">ANE_LOCUS4407</name>
</gene>
<dbReference type="AlphaFoldDB" id="A0A565AX62"/>
<dbReference type="EMBL" id="CABITT030000002">
    <property type="protein sequence ID" value="VVA93962.1"/>
    <property type="molecule type" value="Genomic_DNA"/>
</dbReference>
<evidence type="ECO:0000313" key="2">
    <source>
        <dbReference type="EMBL" id="VVA93962.1"/>
    </source>
</evidence>
<name>A0A565AX62_9BRAS</name>
<feature type="compositionally biased region" description="Basic and acidic residues" evidence="1">
    <location>
        <begin position="22"/>
        <end position="71"/>
    </location>
</feature>
<feature type="region of interest" description="Disordered" evidence="1">
    <location>
        <begin position="1"/>
        <end position="71"/>
    </location>
</feature>
<comment type="caution">
    <text evidence="2">The sequence shown here is derived from an EMBL/GenBank/DDBJ whole genome shotgun (WGS) entry which is preliminary data.</text>
</comment>
<feature type="compositionally biased region" description="Polar residues" evidence="1">
    <location>
        <begin position="10"/>
        <end position="21"/>
    </location>
</feature>
<feature type="region of interest" description="Disordered" evidence="1">
    <location>
        <begin position="92"/>
        <end position="123"/>
    </location>
</feature>
<protein>
    <submittedName>
        <fullName evidence="2">Uncharacterized protein</fullName>
    </submittedName>
</protein>
<evidence type="ECO:0000313" key="3">
    <source>
        <dbReference type="Proteomes" id="UP000489600"/>
    </source>
</evidence>